<evidence type="ECO:0000313" key="4">
    <source>
        <dbReference type="Proteomes" id="UP000027997"/>
    </source>
</evidence>
<evidence type="ECO:0000256" key="2">
    <source>
        <dbReference type="SAM" id="MobiDB-lite"/>
    </source>
</evidence>
<proteinExistence type="predicted"/>
<feature type="region of interest" description="Disordered" evidence="2">
    <location>
        <begin position="1"/>
        <end position="38"/>
    </location>
</feature>
<dbReference type="AlphaFoldDB" id="A0A081KE48"/>
<dbReference type="RefSeq" id="WP_020584768.1">
    <property type="nucleotide sequence ID" value="NZ_JOJP01000001.1"/>
</dbReference>
<dbReference type="EMBL" id="JOJP01000001">
    <property type="protein sequence ID" value="KEI72424.1"/>
    <property type="molecule type" value="Genomic_DNA"/>
</dbReference>
<keyword evidence="1" id="KW-0175">Coiled coil</keyword>
<keyword evidence="4" id="KW-1185">Reference proteome</keyword>
<gene>
    <name evidence="3" type="ORF">GV64_18350</name>
</gene>
<comment type="caution">
    <text evidence="3">The sequence shown here is derived from an EMBL/GenBank/DDBJ whole genome shotgun (WGS) entry which is preliminary data.</text>
</comment>
<feature type="coiled-coil region" evidence="1">
    <location>
        <begin position="204"/>
        <end position="231"/>
    </location>
</feature>
<dbReference type="Proteomes" id="UP000027997">
    <property type="component" value="Unassembled WGS sequence"/>
</dbReference>
<feature type="compositionally biased region" description="Polar residues" evidence="2">
    <location>
        <begin position="1"/>
        <end position="23"/>
    </location>
</feature>
<accession>A0A081KE48</accession>
<name>A0A081KE48_9GAMM</name>
<evidence type="ECO:0000313" key="3">
    <source>
        <dbReference type="EMBL" id="KEI72424.1"/>
    </source>
</evidence>
<evidence type="ECO:0000256" key="1">
    <source>
        <dbReference type="SAM" id="Coils"/>
    </source>
</evidence>
<dbReference type="STRING" id="305900.GV64_18350"/>
<reference evidence="3 4" key="1">
    <citation type="submission" date="2014-06" db="EMBL/GenBank/DDBJ databases">
        <title>Whole Genome Sequences of Three Symbiotic Endozoicomonas Bacteria.</title>
        <authorList>
            <person name="Neave M.J."/>
            <person name="Apprill A."/>
            <person name="Voolstra C.R."/>
        </authorList>
    </citation>
    <scope>NUCLEOTIDE SEQUENCE [LARGE SCALE GENOMIC DNA]</scope>
    <source>
        <strain evidence="3 4">DSM 22380</strain>
    </source>
</reference>
<organism evidence="3 4">
    <name type="scientific">Endozoicomonas elysicola</name>
    <dbReference type="NCBI Taxonomy" id="305900"/>
    <lineage>
        <taxon>Bacteria</taxon>
        <taxon>Pseudomonadati</taxon>
        <taxon>Pseudomonadota</taxon>
        <taxon>Gammaproteobacteria</taxon>
        <taxon>Oceanospirillales</taxon>
        <taxon>Endozoicomonadaceae</taxon>
        <taxon>Endozoicomonas</taxon>
    </lineage>
</organism>
<sequence length="482" mass="52295">MSGSLNGVENNQADGVSTTQEMQGSAAPASIKSVSSGFDSNNSISFSSNGKSAIGSDDSVALDSPDSAQLSSSDYLQRSFQARVEGFRSILADFNLQLDSGAIDLSDTQTLLMVFRGMLNDIKVLNSAQSIDLISAQRRDLQNKRIKIADIKLNIKQRQNEIGGLEQTLKVKNKDIQEKGTRLTAKSAALASAESATPVDQALVRKLSNEIAQIQRDINGLQSEVGSLNLEIADLRHLNSVDHLRTQFLDVFIHFFAAQEQGVFAIKKLLFSSLSQESRASLDSGERALDDLEFELLRLEKIFESEASLLVIAKALSREQAGDLTKKTRKDVQPDELAATLEGILAPSLLREVYSLVSSADLSPEAITPSIDKGVVDTTRALSVILLAEPPVGEDDEPESQPYLGDNLALEGADNPETFALLLLKDRMGDIADLHPVIDGDDARIHYLARLFDVEGVVDDMVIKALKDSERSEAAIRRASKA</sequence>
<protein>
    <submittedName>
        <fullName evidence="3">Uncharacterized protein</fullName>
    </submittedName>
</protein>